<feature type="chain" id="PRO_5042927684" description="NAD(P)H oxidase (H2O2-forming)" evidence="21">
    <location>
        <begin position="21"/>
        <end position="1605"/>
    </location>
</feature>
<dbReference type="PANTHER" id="PTHR11972">
    <property type="entry name" value="NADPH OXIDASE"/>
    <property type="match status" value="1"/>
</dbReference>
<dbReference type="SUPFAM" id="SSF47473">
    <property type="entry name" value="EF-hand"/>
    <property type="match status" value="1"/>
</dbReference>
<evidence type="ECO:0000256" key="19">
    <source>
        <dbReference type="PIRSR" id="PIRSR619791-2"/>
    </source>
</evidence>
<keyword evidence="11" id="KW-0521">NADP</keyword>
<dbReference type="PROSITE" id="PS51384">
    <property type="entry name" value="FAD_FR"/>
    <property type="match status" value="1"/>
</dbReference>
<keyword evidence="4" id="KW-0575">Peroxidase</keyword>
<dbReference type="GO" id="GO:0006979">
    <property type="term" value="P:response to oxidative stress"/>
    <property type="evidence" value="ECO:0007669"/>
    <property type="project" value="InterPro"/>
</dbReference>
<dbReference type="InterPro" id="IPR002048">
    <property type="entry name" value="EF_hand_dom"/>
</dbReference>
<feature type="binding site" description="axial binding residue" evidence="19">
    <location>
        <position position="392"/>
    </location>
    <ligand>
        <name>heme b</name>
        <dbReference type="ChEBI" id="CHEBI:60344"/>
    </ligand>
    <ligandPart>
        <name>Fe</name>
        <dbReference type="ChEBI" id="CHEBI:18248"/>
    </ligandPart>
</feature>
<keyword evidence="19" id="KW-0408">Iron</keyword>
<dbReference type="InterPro" id="IPR010255">
    <property type="entry name" value="Haem_peroxidase_sf"/>
</dbReference>
<reference evidence="24 25" key="1">
    <citation type="submission" date="2024-02" db="EMBL/GenBank/DDBJ databases">
        <title>Chromosome-scale genome assembly of the rough periwinkle Littorina saxatilis.</title>
        <authorList>
            <person name="De Jode A."/>
            <person name="Faria R."/>
            <person name="Formenti G."/>
            <person name="Sims Y."/>
            <person name="Smith T.P."/>
            <person name="Tracey A."/>
            <person name="Wood J.M.D."/>
            <person name="Zagrodzka Z.B."/>
            <person name="Johannesson K."/>
            <person name="Butlin R.K."/>
            <person name="Leder E.H."/>
        </authorList>
    </citation>
    <scope>NUCLEOTIDE SEQUENCE [LARGE SCALE GENOMIC DNA]</scope>
    <source>
        <strain evidence="24">Snail1</strain>
        <tissue evidence="24">Muscle</tissue>
    </source>
</reference>
<dbReference type="FunFam" id="3.40.50.80:FF:000020">
    <property type="entry name" value="Dual oxidase 1"/>
    <property type="match status" value="1"/>
</dbReference>
<feature type="domain" description="EF-hand" evidence="22">
    <location>
        <begin position="934"/>
        <end position="969"/>
    </location>
</feature>
<dbReference type="InterPro" id="IPR017938">
    <property type="entry name" value="Riboflavin_synthase-like_b-brl"/>
</dbReference>
<evidence type="ECO:0000256" key="17">
    <source>
        <dbReference type="ARBA" id="ARBA00047455"/>
    </source>
</evidence>
<name>A0AAN9C2N8_9CAEN</name>
<keyword evidence="5" id="KW-0285">Flavoprotein</keyword>
<dbReference type="InterPro" id="IPR011992">
    <property type="entry name" value="EF-hand-dom_pair"/>
</dbReference>
<dbReference type="SFLD" id="SFLDS00052">
    <property type="entry name" value="Ferric_Reductase_Domain"/>
    <property type="match status" value="1"/>
</dbReference>
<feature type="transmembrane region" description="Helical" evidence="20">
    <location>
        <begin position="1302"/>
        <end position="1321"/>
    </location>
</feature>
<dbReference type="Proteomes" id="UP001374579">
    <property type="component" value="Unassembled WGS sequence"/>
</dbReference>
<dbReference type="GO" id="GO:0016324">
    <property type="term" value="C:apical plasma membrane"/>
    <property type="evidence" value="ECO:0007669"/>
    <property type="project" value="UniProtKB-SubCell"/>
</dbReference>
<comment type="catalytic activity">
    <reaction evidence="18">
        <text>NADPH + O2 + H(+) = H2O2 + NADP(+)</text>
        <dbReference type="Rhea" id="RHEA:11260"/>
        <dbReference type="ChEBI" id="CHEBI:15378"/>
        <dbReference type="ChEBI" id="CHEBI:15379"/>
        <dbReference type="ChEBI" id="CHEBI:16240"/>
        <dbReference type="ChEBI" id="CHEBI:57783"/>
        <dbReference type="ChEBI" id="CHEBI:58349"/>
        <dbReference type="EC" id="1.6.3.1"/>
    </reaction>
</comment>
<accession>A0AAN9C2N8</accession>
<dbReference type="GO" id="GO:0020037">
    <property type="term" value="F:heme binding"/>
    <property type="evidence" value="ECO:0007669"/>
    <property type="project" value="InterPro"/>
</dbReference>
<dbReference type="Pfam" id="PF01794">
    <property type="entry name" value="Ferric_reduct"/>
    <property type="match status" value="1"/>
</dbReference>
<dbReference type="PRINTS" id="PR00457">
    <property type="entry name" value="ANPEROXIDASE"/>
</dbReference>
<keyword evidence="16" id="KW-0376">Hydrogen peroxide</keyword>
<dbReference type="FunFam" id="2.40.30.10:FF:000059">
    <property type="entry name" value="dual oxidase isoform X1"/>
    <property type="match status" value="1"/>
</dbReference>
<keyword evidence="19" id="KW-0349">Heme</keyword>
<dbReference type="InterPro" id="IPR013121">
    <property type="entry name" value="Fe_red_NAD-bd_6"/>
</dbReference>
<dbReference type="Pfam" id="PF03098">
    <property type="entry name" value="An_peroxidase"/>
    <property type="match status" value="1"/>
</dbReference>
<dbReference type="GO" id="GO:0009886">
    <property type="term" value="P:post-embryonic animal morphogenesis"/>
    <property type="evidence" value="ECO:0007669"/>
    <property type="project" value="UniProtKB-ARBA"/>
</dbReference>
<evidence type="ECO:0000256" key="18">
    <source>
        <dbReference type="ARBA" id="ARBA00048762"/>
    </source>
</evidence>
<keyword evidence="6 20" id="KW-0812">Transmembrane</keyword>
<evidence type="ECO:0000259" key="22">
    <source>
        <dbReference type="PROSITE" id="PS50222"/>
    </source>
</evidence>
<dbReference type="InterPro" id="IPR013112">
    <property type="entry name" value="FAD-bd_8"/>
</dbReference>
<dbReference type="Pfam" id="PF08022">
    <property type="entry name" value="FAD_binding_8"/>
    <property type="match status" value="1"/>
</dbReference>
<evidence type="ECO:0000313" key="24">
    <source>
        <dbReference type="EMBL" id="KAK7116277.1"/>
    </source>
</evidence>
<feature type="signal peptide" evidence="21">
    <location>
        <begin position="1"/>
        <end position="20"/>
    </location>
</feature>
<dbReference type="EC" id="1.6.3.1" evidence="3"/>
<feature type="transmembrane region" description="Helical" evidence="20">
    <location>
        <begin position="1190"/>
        <end position="1210"/>
    </location>
</feature>
<keyword evidence="12 20" id="KW-1133">Transmembrane helix</keyword>
<keyword evidence="21" id="KW-0732">Signal</keyword>
<dbReference type="Gene3D" id="3.40.50.80">
    <property type="entry name" value="Nucleotide-binding domain of ferredoxin-NADP reductase (FNR) module"/>
    <property type="match status" value="1"/>
</dbReference>
<evidence type="ECO:0000256" key="8">
    <source>
        <dbReference type="ARBA" id="ARBA00022737"/>
    </source>
</evidence>
<evidence type="ECO:0000256" key="15">
    <source>
        <dbReference type="ARBA" id="ARBA00023180"/>
    </source>
</evidence>
<feature type="transmembrane region" description="Helical" evidence="20">
    <location>
        <begin position="1275"/>
        <end position="1296"/>
    </location>
</feature>
<evidence type="ECO:0000256" key="7">
    <source>
        <dbReference type="ARBA" id="ARBA00022723"/>
    </source>
</evidence>
<keyword evidence="14 20" id="KW-0472">Membrane</keyword>
<evidence type="ECO:0000256" key="5">
    <source>
        <dbReference type="ARBA" id="ARBA00022630"/>
    </source>
</evidence>
<proteinExistence type="inferred from homology"/>
<evidence type="ECO:0000256" key="9">
    <source>
        <dbReference type="ARBA" id="ARBA00022827"/>
    </source>
</evidence>
<evidence type="ECO:0000256" key="3">
    <source>
        <dbReference type="ARBA" id="ARBA00012698"/>
    </source>
</evidence>
<dbReference type="PROSITE" id="PS50222">
    <property type="entry name" value="EF_HAND_2"/>
    <property type="match status" value="2"/>
</dbReference>
<evidence type="ECO:0000256" key="16">
    <source>
        <dbReference type="ARBA" id="ARBA00023324"/>
    </source>
</evidence>
<dbReference type="PROSITE" id="PS50292">
    <property type="entry name" value="PEROXIDASE_3"/>
    <property type="match status" value="1"/>
</dbReference>
<dbReference type="SUPFAM" id="SSF48113">
    <property type="entry name" value="Heme-dependent peroxidases"/>
    <property type="match status" value="1"/>
</dbReference>
<dbReference type="CDD" id="cd06186">
    <property type="entry name" value="NOX_Duox_like_FAD_NADP"/>
    <property type="match status" value="1"/>
</dbReference>
<keyword evidence="7 19" id="KW-0479">Metal-binding</keyword>
<feature type="domain" description="FAD-binding FR-type" evidence="23">
    <location>
        <begin position="1325"/>
        <end position="1430"/>
    </location>
</feature>
<dbReference type="GO" id="GO:0005509">
    <property type="term" value="F:calcium ion binding"/>
    <property type="evidence" value="ECO:0007669"/>
    <property type="project" value="InterPro"/>
</dbReference>
<dbReference type="SFLD" id="SFLDG01169">
    <property type="entry name" value="NADPH_oxidase_subgroup_(NOX)"/>
    <property type="match status" value="1"/>
</dbReference>
<feature type="domain" description="EF-hand" evidence="22">
    <location>
        <begin position="898"/>
        <end position="933"/>
    </location>
</feature>
<evidence type="ECO:0000256" key="2">
    <source>
        <dbReference type="ARBA" id="ARBA00005644"/>
    </source>
</evidence>
<dbReference type="GO" id="GO:0004601">
    <property type="term" value="F:peroxidase activity"/>
    <property type="evidence" value="ECO:0007669"/>
    <property type="project" value="UniProtKB-KW"/>
</dbReference>
<dbReference type="InterPro" id="IPR013130">
    <property type="entry name" value="Fe3_Rdtase_TM_dom"/>
</dbReference>
<dbReference type="InterPro" id="IPR017927">
    <property type="entry name" value="FAD-bd_FR_type"/>
</dbReference>
<comment type="catalytic activity">
    <reaction evidence="17">
        <text>NADH + O2 + H(+) = H2O2 + NAD(+)</text>
        <dbReference type="Rhea" id="RHEA:11264"/>
        <dbReference type="ChEBI" id="CHEBI:15378"/>
        <dbReference type="ChEBI" id="CHEBI:15379"/>
        <dbReference type="ChEBI" id="CHEBI:16240"/>
        <dbReference type="ChEBI" id="CHEBI:57540"/>
        <dbReference type="ChEBI" id="CHEBI:57945"/>
        <dbReference type="EC" id="1.6.3.1"/>
    </reaction>
</comment>
<keyword evidence="25" id="KW-1185">Reference proteome</keyword>
<dbReference type="InterPro" id="IPR019791">
    <property type="entry name" value="Haem_peroxidase_animal"/>
</dbReference>
<keyword evidence="10" id="KW-0106">Calcium</keyword>
<evidence type="ECO:0000256" key="6">
    <source>
        <dbReference type="ARBA" id="ARBA00022692"/>
    </source>
</evidence>
<dbReference type="InterPro" id="IPR037120">
    <property type="entry name" value="Haem_peroxidase_sf_animal"/>
</dbReference>
<evidence type="ECO:0000256" key="21">
    <source>
        <dbReference type="SAM" id="SignalP"/>
    </source>
</evidence>
<evidence type="ECO:0000256" key="1">
    <source>
        <dbReference type="ARBA" id="ARBA00004424"/>
    </source>
</evidence>
<evidence type="ECO:0000256" key="14">
    <source>
        <dbReference type="ARBA" id="ARBA00023136"/>
    </source>
</evidence>
<dbReference type="InterPro" id="IPR018247">
    <property type="entry name" value="EF_Hand_1_Ca_BS"/>
</dbReference>
<dbReference type="InterPro" id="IPR039261">
    <property type="entry name" value="FNR_nucleotide-bd"/>
</dbReference>
<keyword evidence="15" id="KW-0325">Glycoprotein</keyword>
<evidence type="ECO:0000256" key="20">
    <source>
        <dbReference type="SAM" id="Phobius"/>
    </source>
</evidence>
<evidence type="ECO:0000256" key="12">
    <source>
        <dbReference type="ARBA" id="ARBA00022989"/>
    </source>
</evidence>
<feature type="transmembrane region" description="Helical" evidence="20">
    <location>
        <begin position="1102"/>
        <end position="1122"/>
    </location>
</feature>
<dbReference type="GO" id="GO:0043020">
    <property type="term" value="C:NADPH oxidase complex"/>
    <property type="evidence" value="ECO:0007669"/>
    <property type="project" value="TreeGrafter"/>
</dbReference>
<evidence type="ECO:0000259" key="23">
    <source>
        <dbReference type="PROSITE" id="PS51384"/>
    </source>
</evidence>
<evidence type="ECO:0000256" key="11">
    <source>
        <dbReference type="ARBA" id="ARBA00022857"/>
    </source>
</evidence>
<dbReference type="EMBL" id="JBAMIC010000001">
    <property type="protein sequence ID" value="KAK7116277.1"/>
    <property type="molecule type" value="Genomic_DNA"/>
</dbReference>
<dbReference type="Gene3D" id="2.40.30.10">
    <property type="entry name" value="Translation factors"/>
    <property type="match status" value="1"/>
</dbReference>
<feature type="transmembrane region" description="Helical" evidence="20">
    <location>
        <begin position="675"/>
        <end position="697"/>
    </location>
</feature>
<evidence type="ECO:0000256" key="4">
    <source>
        <dbReference type="ARBA" id="ARBA00022559"/>
    </source>
</evidence>
<dbReference type="SUPFAM" id="SSF63380">
    <property type="entry name" value="Riboflavin synthase domain-like"/>
    <property type="match status" value="1"/>
</dbReference>
<sequence>MRWLWFALLLLVCLASLADALNTPCNASIPNSCTNEYEECRLGICMCGAGTHKASTTCTEDEPFERHPEDGWYNNLLHPDWGAIDGELLRRSKVAYRDGVFEPSGTNRPNPFSISDAAHMGAAGQASASNRNAMLVFFGQQLVEEIMDAQRPGCPREFFNIPVPAGHPYNPNNLSDLQMPFLRSRYNQRTGHSPNNPRQQLNEITPYIDGNLMYGAGKAIADAVRSFVDGKMAAEGEKVPLKESVPKLNSIRLPMANPPSPRDHVLRPVNRFNRLGNPRGNENPFLLSFGILWFRYHNYWADRLKQVNKTWGDERLFDEAKKRVIGQYQKIVFKDWLPVWLGDKFNITQYSYKKDKNNTSATERLNPYDGYDPNVHPGISQEFQTAALRFGHTLVPSGVFTRDLDDANCKATEAAIERGGSQHSVKGIRLCNAYWVSQESIDSPGMDSIFLGMAFTKAEKEDRIIVSDLRGEVFGPLDWSRRDLAALNIQRGRDHGMPGYNDVRRAYGLEPKRTFQEIGEDARSTAGGDTAFVNDLNAALVRLNNLYNSSSVPDELDIFTGGLLETTLDGPGELFRAITIDQFLRIRHGDRFWYENRDNGLFTDDDIEEIERTTLKDVIAAVTKIPLDRLHDDVFKCNGTLRNCDCMDPFNLTSGDVLENCTGLMHYDYFSGSEVSFAVSFLILALAIPATIGIMLLMAKQRDKKLAEEARRRPNKKSSDSDNTFSAVEWLGNQSGDRSVTVELVAARKKIMIQSPGNKNMLRMIDLRKQTAVTFYLAQDRMVNVMAIKVPQETDLVLKFDKGPDRNAGIQKLESFLREIGVNRQEQHVPTANIYKDAETFDDRKALLEKFFRTVTLHVFGDTKGGEGLGDLDAETSEKIREIKLTRSEFAESMGLQPSSIFVRNMFLLCDRSKDNFVSFDEFMKMFVTMARGNAKEKAKMLFDMYDIKRKGFLSKADFAKMIRSMLDMAEAAIDSEDRVNQLIQTMFQQAGLRDKTSMTFDDFCKVFASEEHEHILKDATIGLAVGGKSAGAKKPQQKSLMDRRKTVLMRYQDQGKPRDVAKRNRASRVTVRTTQTEYPATPNARRLHVFLRFVENHRLQIFWVVLYTLLMFGIFIERAYYYSVEREHAGLRRLAGYGVSVTRGAASSMMFTYASLVVTMSRNTLTFFRETFLHRFIPFDSMHAMHKYIAFWALLFTVMHVFGHGVNLYHISTQASGDLNCYFREYFRATHVLASFHYWAWTTITGLTGIILTIIVIVMYVFAIEYSRRNVFQAFWATHSLYIPLYFFLTLHGAGRLVQDPIWGYFFIGPVVIFVLDKLVSVSRNKLEISVKSATLLPSGVTQLVFKKPLNFEYKSGQWVRIACLKLASGEYHPFTLTSAPHEETLSLHIRAVGPWTNNIRRVYDPSLYPDQPLPKLYLDGPFGEGHQDWYRFPVAVLVGGGIGVTPFASILKDLVLKSKLKFKFPCQKVYFLWVTRTQKSFEWLTDIIREVEQGDERQLVDVHIFITQFQQKFDLRTTMLYICERHFQRIEGQSLFTGLRATTHFGRPQFEELLLSLSHIHKEANQLGVFSCGPPQMTLNVEKACNALNRIEGASFHHHFENF</sequence>
<dbReference type="InterPro" id="IPR050369">
    <property type="entry name" value="RBOH/FRE"/>
</dbReference>
<dbReference type="GO" id="GO:0042744">
    <property type="term" value="P:hydrogen peroxide catabolic process"/>
    <property type="evidence" value="ECO:0007669"/>
    <property type="project" value="UniProtKB-KW"/>
</dbReference>
<protein>
    <recommendedName>
        <fullName evidence="3">NAD(P)H oxidase (H2O2-forming)</fullName>
        <ecNumber evidence="3">1.6.3.1</ecNumber>
    </recommendedName>
</protein>
<keyword evidence="13" id="KW-0560">Oxidoreductase</keyword>
<evidence type="ECO:0000256" key="10">
    <source>
        <dbReference type="ARBA" id="ARBA00022837"/>
    </source>
</evidence>
<dbReference type="PANTHER" id="PTHR11972:SF208">
    <property type="entry name" value="DUAL OXIDASE-LIKE PROTEIN"/>
    <property type="match status" value="1"/>
</dbReference>
<comment type="subcellular location">
    <subcellularLocation>
        <location evidence="1">Apical cell membrane</location>
        <topology evidence="1">Multi-pass membrane protein</topology>
    </subcellularLocation>
</comment>
<comment type="caution">
    <text evidence="24">The sequence shown here is derived from an EMBL/GenBank/DDBJ whole genome shotgun (WGS) entry which is preliminary data.</text>
</comment>
<feature type="transmembrane region" description="Helical" evidence="20">
    <location>
        <begin position="1239"/>
        <end position="1263"/>
    </location>
</feature>
<dbReference type="Pfam" id="PF08030">
    <property type="entry name" value="NAD_binding_6"/>
    <property type="match status" value="1"/>
</dbReference>
<dbReference type="SUPFAM" id="SSF52343">
    <property type="entry name" value="Ferredoxin reductase-like, C-terminal NADP-linked domain"/>
    <property type="match status" value="1"/>
</dbReference>
<gene>
    <name evidence="24" type="ORF">V1264_001988</name>
</gene>
<dbReference type="SFLD" id="SFLDG01168">
    <property type="entry name" value="Ferric_reductase_subgroup_(FRE"/>
    <property type="match status" value="1"/>
</dbReference>
<dbReference type="Gene3D" id="1.10.238.10">
    <property type="entry name" value="EF-hand"/>
    <property type="match status" value="1"/>
</dbReference>
<keyword evidence="8" id="KW-0677">Repeat</keyword>
<comment type="similarity">
    <text evidence="2">In the N-terminal section; belongs to the peroxidase family.</text>
</comment>
<dbReference type="GO" id="GO:0016174">
    <property type="term" value="F:NAD(P)H oxidase H2O2-forming activity"/>
    <property type="evidence" value="ECO:0007669"/>
    <property type="project" value="UniProtKB-EC"/>
</dbReference>
<dbReference type="GO" id="GO:0042742">
    <property type="term" value="P:defense response to bacterium"/>
    <property type="evidence" value="ECO:0007669"/>
    <property type="project" value="UniProtKB-ARBA"/>
</dbReference>
<evidence type="ECO:0000313" key="25">
    <source>
        <dbReference type="Proteomes" id="UP001374579"/>
    </source>
</evidence>
<keyword evidence="9" id="KW-0274">FAD</keyword>
<organism evidence="24 25">
    <name type="scientific">Littorina saxatilis</name>
    <dbReference type="NCBI Taxonomy" id="31220"/>
    <lineage>
        <taxon>Eukaryota</taxon>
        <taxon>Metazoa</taxon>
        <taxon>Spiralia</taxon>
        <taxon>Lophotrochozoa</taxon>
        <taxon>Mollusca</taxon>
        <taxon>Gastropoda</taxon>
        <taxon>Caenogastropoda</taxon>
        <taxon>Littorinimorpha</taxon>
        <taxon>Littorinoidea</taxon>
        <taxon>Littorinidae</taxon>
        <taxon>Littorina</taxon>
    </lineage>
</organism>
<dbReference type="GO" id="GO:0042554">
    <property type="term" value="P:superoxide anion generation"/>
    <property type="evidence" value="ECO:0007669"/>
    <property type="project" value="TreeGrafter"/>
</dbReference>
<dbReference type="SMART" id="SM00054">
    <property type="entry name" value="EFh"/>
    <property type="match status" value="2"/>
</dbReference>
<dbReference type="Gene3D" id="1.10.640.10">
    <property type="entry name" value="Haem peroxidase domain superfamily, animal type"/>
    <property type="match status" value="1"/>
</dbReference>
<evidence type="ECO:0000256" key="13">
    <source>
        <dbReference type="ARBA" id="ARBA00023002"/>
    </source>
</evidence>
<dbReference type="GO" id="GO:0042303">
    <property type="term" value="P:molting cycle"/>
    <property type="evidence" value="ECO:0007669"/>
    <property type="project" value="UniProtKB-ARBA"/>
</dbReference>
<dbReference type="GO" id="GO:0016175">
    <property type="term" value="F:superoxide-generating NAD(P)H oxidase activity"/>
    <property type="evidence" value="ECO:0007669"/>
    <property type="project" value="UniProtKB-ARBA"/>
</dbReference>
<dbReference type="PROSITE" id="PS00018">
    <property type="entry name" value="EF_HAND_1"/>
    <property type="match status" value="1"/>
</dbReference>